<evidence type="ECO:0000313" key="10">
    <source>
        <dbReference type="EMBL" id="KAE9615771.1"/>
    </source>
</evidence>
<dbReference type="EMBL" id="WOCE01000004">
    <property type="protein sequence ID" value="KAE9615771.1"/>
    <property type="molecule type" value="Genomic_DNA"/>
</dbReference>
<dbReference type="PANTHER" id="PTHR33463:SF105">
    <property type="entry name" value="AND NB-ARC DOMAIN DISEASE RESISTANCE PROTEIN, PUTATIVE-RELATED"/>
    <property type="match status" value="1"/>
</dbReference>
<sequence>MDCINGFASSITRDLVCGAVDELRYPCCFTIFVADLQEEEDKFVETRNSVQERVDHANKQTKKTAGLVHHWLKQANTLIDNVDELLKKAKAKKSCCFGNCPNWVWRYRLGKQLAKSKMMVERCNIEGRDYTKIERLASLPGLGYFSSERCLRFDSRQFAYEQLMEALKGNDISMIGLYGMGGCGKTTLAIEVGKTAKEDELFHKVLFVAVSSTVEVLRIQEKIASWLEYDLKEKEEMQRAQRLFKRLTQEEKILVILDDVWQRLDFEAIGIPSNKKHQGCKVLVITRSEEVCIRMDCQRKIQLSTLTDEEAWALFQIQAHISEDTSGTLQHLARQISDECEGLPVALTAVASTLKGKHTEDEWKVALSRLKSSKRVNIEKGLQNPYKCLQLSYDNLDIEEAKSLFLLCSVFPEGYEIPVEDLTRLAIGLGVVGEVRSYRRARDEVSAAKNKLTSSSLLSDVDEGECVKMHDLVRNVALWIADHENKVIKCAPKREVTLDYTLLSYLWCEEFPNQFDCSNLEFLCINTYMELSGEIFNGMEKLRVLFLVNKALERRPLLIKSFKSLTNLRCLLLQDWKLDDISFVGDLKKLESLTLRDCSFIELPDVVVTHLTNLRLLDLLVSDMERNPFGVIGRHPQLEELYIFDGRSEWNGNFEMPADFFNNFSVPQALQRYQIQLGTLYTTYLANRINRHRILCLSCFDTSIASVKDLAKKADILYIANVQGGAKSIIPDIFQIEDGMNEVIEVLICHSAEIECLVDTSNHLSNKGTLFCKLLMLTIYSMKRLGALCHGMPPSGIFEKLEQLELNDCPELLGMLFFKNMNLCSLKVLLLNSCPKLTSLFTQAVARSLVNLEKLRIEGCDALKHIIVDGYRDEIISTDDKRLMFPKLKWLQVEACKKLEYILPLTFAHHLLQLECLEIERNDKLKYVFSQCTHGDQSQNDINIELPALEELKLSDIPNIISVFPRNCYPTWPLLRHFIVWNCPKFAIMSINSSIMAGSKEIRTLIPNNQIISQASHITLQNIKEVWVDNCELEGIFELAKQSIDGEQDPLTSCLQRLYLENLPQLRYICKGVIQSLNLQNLQQMEVIGCRKLKCIFSACIRGGLPQLKELMIRDCNQLEKVVEDEEFEEFPESTSTTTLVNYNSGAFNLCSLTRLTLESCPMLSSLFSTSTAKSLTSLEELRIEECHGLRYLVTDQRNNIIEGKHQSDVSMFPSLRRINIDNCNLLEYIFHASSAQNMVELRHIYIKHTSQLRYVFGQSIHDDIHSSHQDQNKIQIEFPVLEEIVLKNMPNMIGIWPENYYATCSSLQWLAVNDVGVSSLCINSLRVDSGATHSDHSSTSTDIGTMSMVNIGQMLGIVTIENSYKMKGIFHLEGLPITERQVVSRLNNLKLINLPELSYIWRGPKHFVRLQHLYKLHICGCPKLKVVFSVSVLRILPLLRILVVERCEELKQIIEYDEEKGNVSSPQVPEISFSQLTLLLVTHCNNLKCLFFTSTPLEFPELEYLVVNQDTNLVQVFECELGVRERKVEAMLPKLKHVILMQLPNLSDISQGIELQTLTNLLVHNCPKLSLTSTTGAEDMLRNYNPDKEIDSLVRSELRFISDIITRETATKDPMPETTSQFQMSPEDLAASKSEFRSSQVNSTNQSMPSNIAESVHEHKQTEREATQYESHEFIPSQRNSEGSQDLQLLEQKLSPISSQNLKRSDEETEAFIIEEIPVSVKPATIPTSGSELRRPTRTPSPTPLYKIPSRASMLITQIRKPTPTPLPAPPYTIPSRTSISISDRRRPTPTLLPTPPHKIASCNFMDQGSTSEAGVVEKHYALGGMSIDDIVKESIQDESTSEEAIKATLSTSEHSGVSSSDVAATHPESSANDILLKYSVVVQQDDMPNEGDTRASLHQKIQNDVNSIQNELIDGEIGIVCNGGSSNEAPPGASADAYRSNASILTELETFKQFVDLDDAHIAMLAEAIAIYPHLWNVCDNYSERFQAWRLKTLADMLLFLRNESAISVTPEREKTFHRLCSEAVQLGFERTWVNEMCKRVMVRDPRVGHAQAQLDELTQELAKIKVSFQLDRDREWDRNWDS</sequence>
<dbReference type="GO" id="GO:0043531">
    <property type="term" value="F:ADP binding"/>
    <property type="evidence" value="ECO:0007669"/>
    <property type="project" value="InterPro"/>
</dbReference>
<dbReference type="CDD" id="cd00009">
    <property type="entry name" value="AAA"/>
    <property type="match status" value="1"/>
</dbReference>
<keyword evidence="3" id="KW-0677">Repeat</keyword>
<evidence type="ECO:0000313" key="11">
    <source>
        <dbReference type="Proteomes" id="UP000447434"/>
    </source>
</evidence>
<feature type="compositionally biased region" description="Polar residues" evidence="8">
    <location>
        <begin position="1638"/>
        <end position="1654"/>
    </location>
</feature>
<evidence type="ECO:0000256" key="7">
    <source>
        <dbReference type="SAM" id="Coils"/>
    </source>
</evidence>
<evidence type="ECO:0000256" key="3">
    <source>
        <dbReference type="ARBA" id="ARBA00022737"/>
    </source>
</evidence>
<feature type="compositionally biased region" description="Basic and acidic residues" evidence="8">
    <location>
        <begin position="1656"/>
        <end position="1674"/>
    </location>
</feature>
<dbReference type="GO" id="GO:0006952">
    <property type="term" value="P:defense response"/>
    <property type="evidence" value="ECO:0007669"/>
    <property type="project" value="UniProtKB-KW"/>
</dbReference>
<dbReference type="OrthoDB" id="1432722at2759"/>
<dbReference type="InterPro" id="IPR042197">
    <property type="entry name" value="Apaf_helical"/>
</dbReference>
<feature type="region of interest" description="Disordered" evidence="8">
    <location>
        <begin position="1726"/>
        <end position="1746"/>
    </location>
</feature>
<reference evidence="11" key="1">
    <citation type="journal article" date="2020" name="Nat. Commun.">
        <title>Genome sequence of the cluster root forming white lupin.</title>
        <authorList>
            <person name="Hufnagel B."/>
            <person name="Marques A."/>
            <person name="Soriano A."/>
            <person name="Marques L."/>
            <person name="Divol F."/>
            <person name="Doumas P."/>
            <person name="Sallet E."/>
            <person name="Mancinotti D."/>
            <person name="Carrere S."/>
            <person name="Marande W."/>
            <person name="Arribat S."/>
            <person name="Keller J."/>
            <person name="Huneau C."/>
            <person name="Blein T."/>
            <person name="Aime D."/>
            <person name="Laguerre M."/>
            <person name="Taylor J."/>
            <person name="Schubert V."/>
            <person name="Nelson M."/>
            <person name="Geu-Flores F."/>
            <person name="Crespi M."/>
            <person name="Gallardo-Guerrero K."/>
            <person name="Delaux P.-M."/>
            <person name="Salse J."/>
            <person name="Berges H."/>
            <person name="Guyot R."/>
            <person name="Gouzy J."/>
            <person name="Peret B."/>
        </authorList>
    </citation>
    <scope>NUCLEOTIDE SEQUENCE [LARGE SCALE GENOMIC DNA]</scope>
    <source>
        <strain evidence="11">cv. Amiga</strain>
    </source>
</reference>
<accession>A0A6A4QP26</accession>
<dbReference type="InterPro" id="IPR036388">
    <property type="entry name" value="WH-like_DNA-bd_sf"/>
</dbReference>
<keyword evidence="2" id="KW-0433">Leucine-rich repeat</keyword>
<feature type="region of interest" description="Disordered" evidence="8">
    <location>
        <begin position="1610"/>
        <end position="1685"/>
    </location>
</feature>
<feature type="compositionally biased region" description="Pro residues" evidence="8">
    <location>
        <begin position="1764"/>
        <end position="1774"/>
    </location>
</feature>
<dbReference type="InterPro" id="IPR050905">
    <property type="entry name" value="Plant_NBS-LRR"/>
</dbReference>
<dbReference type="SMART" id="SM00382">
    <property type="entry name" value="AAA"/>
    <property type="match status" value="1"/>
</dbReference>
<evidence type="ECO:0000256" key="6">
    <source>
        <dbReference type="ARBA" id="ARBA00022840"/>
    </source>
</evidence>
<keyword evidence="4" id="KW-0547">Nucleotide-binding</keyword>
<evidence type="ECO:0000259" key="9">
    <source>
        <dbReference type="SMART" id="SM00382"/>
    </source>
</evidence>
<dbReference type="Pfam" id="PF00931">
    <property type="entry name" value="NB-ARC"/>
    <property type="match status" value="1"/>
</dbReference>
<dbReference type="Proteomes" id="UP000447434">
    <property type="component" value="Chromosome 4"/>
</dbReference>
<dbReference type="Gene3D" id="1.10.10.10">
    <property type="entry name" value="Winged helix-like DNA-binding domain superfamily/Winged helix DNA-binding domain"/>
    <property type="match status" value="1"/>
</dbReference>
<dbReference type="FunFam" id="3.40.50.300:FF:001091">
    <property type="entry name" value="Probable disease resistance protein At1g61300"/>
    <property type="match status" value="1"/>
</dbReference>
<dbReference type="InterPro" id="IPR032675">
    <property type="entry name" value="LRR_dom_sf"/>
</dbReference>
<feature type="region of interest" description="Disordered" evidence="8">
    <location>
        <begin position="1762"/>
        <end position="1799"/>
    </location>
</feature>
<keyword evidence="10" id="KW-0238">DNA-binding</keyword>
<organism evidence="10 11">
    <name type="scientific">Lupinus albus</name>
    <name type="common">White lupine</name>
    <name type="synonym">Lupinus termis</name>
    <dbReference type="NCBI Taxonomy" id="3870"/>
    <lineage>
        <taxon>Eukaryota</taxon>
        <taxon>Viridiplantae</taxon>
        <taxon>Streptophyta</taxon>
        <taxon>Embryophyta</taxon>
        <taxon>Tracheophyta</taxon>
        <taxon>Spermatophyta</taxon>
        <taxon>Magnoliopsida</taxon>
        <taxon>eudicotyledons</taxon>
        <taxon>Gunneridae</taxon>
        <taxon>Pentapetalae</taxon>
        <taxon>rosids</taxon>
        <taxon>fabids</taxon>
        <taxon>Fabales</taxon>
        <taxon>Fabaceae</taxon>
        <taxon>Papilionoideae</taxon>
        <taxon>50 kb inversion clade</taxon>
        <taxon>genistoids sensu lato</taxon>
        <taxon>core genistoids</taxon>
        <taxon>Genisteae</taxon>
        <taxon>Lupinus</taxon>
    </lineage>
</organism>
<protein>
    <submittedName>
        <fullName evidence="10">Putative winged helix-turn-helix DNA-binding domain, leucine-rich repeat domain, L</fullName>
    </submittedName>
</protein>
<dbReference type="Pfam" id="PF23247">
    <property type="entry name" value="LRR_RPS2"/>
    <property type="match status" value="6"/>
</dbReference>
<evidence type="ECO:0000256" key="5">
    <source>
        <dbReference type="ARBA" id="ARBA00022821"/>
    </source>
</evidence>
<keyword evidence="5" id="KW-0611">Plant defense</keyword>
<comment type="similarity">
    <text evidence="1">Belongs to the disease resistance NB-LRR family.</text>
</comment>
<dbReference type="GO" id="GO:0005524">
    <property type="term" value="F:ATP binding"/>
    <property type="evidence" value="ECO:0007669"/>
    <property type="project" value="UniProtKB-KW"/>
</dbReference>
<evidence type="ECO:0000256" key="1">
    <source>
        <dbReference type="ARBA" id="ARBA00008894"/>
    </source>
</evidence>
<dbReference type="PRINTS" id="PR00364">
    <property type="entry name" value="DISEASERSIST"/>
</dbReference>
<keyword evidence="6" id="KW-0067">ATP-binding</keyword>
<dbReference type="Gene3D" id="1.10.8.430">
    <property type="entry name" value="Helical domain of apoptotic protease-activating factors"/>
    <property type="match status" value="1"/>
</dbReference>
<evidence type="ECO:0000256" key="4">
    <source>
        <dbReference type="ARBA" id="ARBA00022741"/>
    </source>
</evidence>
<proteinExistence type="inferred from homology"/>
<dbReference type="SUPFAM" id="SSF52540">
    <property type="entry name" value="P-loop containing nucleoside triphosphate hydrolases"/>
    <property type="match status" value="1"/>
</dbReference>
<dbReference type="InterPro" id="IPR003593">
    <property type="entry name" value="AAA+_ATPase"/>
</dbReference>
<evidence type="ECO:0000256" key="2">
    <source>
        <dbReference type="ARBA" id="ARBA00022614"/>
    </source>
</evidence>
<dbReference type="PANTHER" id="PTHR33463">
    <property type="entry name" value="NB-ARC DOMAIN-CONTAINING PROTEIN-RELATED"/>
    <property type="match status" value="1"/>
</dbReference>
<keyword evidence="11" id="KW-1185">Reference proteome</keyword>
<dbReference type="SUPFAM" id="SSF52047">
    <property type="entry name" value="RNI-like"/>
    <property type="match status" value="1"/>
</dbReference>
<evidence type="ECO:0000256" key="8">
    <source>
        <dbReference type="SAM" id="MobiDB-lite"/>
    </source>
</evidence>
<name>A0A6A4QP26_LUPAL</name>
<dbReference type="InterPro" id="IPR057135">
    <property type="entry name" value="At4g27190-like_LRR"/>
</dbReference>
<dbReference type="Gene3D" id="3.80.10.10">
    <property type="entry name" value="Ribonuclease Inhibitor"/>
    <property type="match status" value="5"/>
</dbReference>
<dbReference type="Gene3D" id="3.40.50.300">
    <property type="entry name" value="P-loop containing nucleotide triphosphate hydrolases"/>
    <property type="match status" value="1"/>
</dbReference>
<gene>
    <name evidence="10" type="ORF">Lalb_Chr04g0258821</name>
</gene>
<feature type="domain" description="AAA+ ATPase" evidence="9">
    <location>
        <begin position="171"/>
        <end position="382"/>
    </location>
</feature>
<feature type="coiled-coil region" evidence="7">
    <location>
        <begin position="33"/>
        <end position="92"/>
    </location>
</feature>
<dbReference type="SUPFAM" id="SSF52058">
    <property type="entry name" value="L domain-like"/>
    <property type="match status" value="2"/>
</dbReference>
<dbReference type="InterPro" id="IPR002182">
    <property type="entry name" value="NB-ARC"/>
</dbReference>
<comment type="caution">
    <text evidence="10">The sequence shown here is derived from an EMBL/GenBank/DDBJ whole genome shotgun (WGS) entry which is preliminary data.</text>
</comment>
<keyword evidence="7" id="KW-0175">Coiled coil</keyword>
<dbReference type="GO" id="GO:0003677">
    <property type="term" value="F:DNA binding"/>
    <property type="evidence" value="ECO:0007669"/>
    <property type="project" value="UniProtKB-KW"/>
</dbReference>
<dbReference type="InterPro" id="IPR027417">
    <property type="entry name" value="P-loop_NTPase"/>
</dbReference>